<dbReference type="GO" id="GO:0042956">
    <property type="term" value="P:maltodextrin transmembrane transport"/>
    <property type="evidence" value="ECO:0007669"/>
    <property type="project" value="TreeGrafter"/>
</dbReference>
<dbReference type="RefSeq" id="WP_185122115.1">
    <property type="nucleotide sequence ID" value="NZ_JACJVQ010000019.1"/>
</dbReference>
<gene>
    <name evidence="5" type="ORF">H7B67_22550</name>
</gene>
<dbReference type="InterPro" id="IPR006059">
    <property type="entry name" value="SBP"/>
</dbReference>
<comment type="similarity">
    <text evidence="1">Belongs to the bacterial solute-binding protein 1 family.</text>
</comment>
<evidence type="ECO:0000256" key="1">
    <source>
        <dbReference type="ARBA" id="ARBA00008520"/>
    </source>
</evidence>
<dbReference type="Proteomes" id="UP000535838">
    <property type="component" value="Unassembled WGS sequence"/>
</dbReference>
<dbReference type="Pfam" id="PF01547">
    <property type="entry name" value="SBP_bac_1"/>
    <property type="match status" value="1"/>
</dbReference>
<sequence length="437" mass="48844">MKRAIKALALLLAGFMLVTAGCGSAVTKSVGPDVSKLLEAPNTKADGGKIVLRLWTFHQAMEYHFWTWLAQQYEKDHPNIEIRIEYVSSDDYFSSTRLLSSFASGQGPDLFFVSSATIRRFADAGFLYPLTDLFTAKIRDDFYPAALDNVTVDQEIYAVPFEMELLGLFYNERMFSQHRLDPPETWEEMMRDAELLRTPDISGLTIETYDGVFKNFSWLPFLWQTGGNLLAEDGSRSALSGSQAVKMYGFFRDMVERGLLNLRPSRPTTDIGILANGETAMQVSGTWNIRMLETEFADQPIGVVPLPVPEGGQPATIAGGWKMAANRQSEHAEEAAKFVMWAFAGDPGIPLKWVSDVKFAYPPRKSVMEAGIQNYRKGLRVVFTDRVFGTEREEPQLPEEINRIFSDTIQEMLFGDIAPEAIVSKADKAIGNALAQP</sequence>
<dbReference type="EMBL" id="JACJVQ010000019">
    <property type="protein sequence ID" value="MBB6636917.1"/>
    <property type="molecule type" value="Genomic_DNA"/>
</dbReference>
<comment type="caution">
    <text evidence="5">The sequence shown here is derived from an EMBL/GenBank/DDBJ whole genome shotgun (WGS) entry which is preliminary data.</text>
</comment>
<dbReference type="GO" id="GO:0015768">
    <property type="term" value="P:maltose transport"/>
    <property type="evidence" value="ECO:0007669"/>
    <property type="project" value="TreeGrafter"/>
</dbReference>
<keyword evidence="3 4" id="KW-0732">Signal</keyword>
<reference evidence="5 6" key="1">
    <citation type="submission" date="2020-08" db="EMBL/GenBank/DDBJ databases">
        <title>Cohnella phylogeny.</title>
        <authorList>
            <person name="Dunlap C."/>
        </authorList>
    </citation>
    <scope>NUCLEOTIDE SEQUENCE [LARGE SCALE GENOMIC DNA]</scope>
    <source>
        <strain evidence="5 6">DSM 25241</strain>
    </source>
</reference>
<dbReference type="SUPFAM" id="SSF53850">
    <property type="entry name" value="Periplasmic binding protein-like II"/>
    <property type="match status" value="1"/>
</dbReference>
<evidence type="ECO:0000256" key="4">
    <source>
        <dbReference type="SAM" id="SignalP"/>
    </source>
</evidence>
<protein>
    <submittedName>
        <fullName evidence="5">ABC transporter substrate-binding protein</fullName>
    </submittedName>
</protein>
<proteinExistence type="inferred from homology"/>
<evidence type="ECO:0000256" key="2">
    <source>
        <dbReference type="ARBA" id="ARBA00022448"/>
    </source>
</evidence>
<dbReference type="GO" id="GO:0055052">
    <property type="term" value="C:ATP-binding cassette (ABC) transporter complex, substrate-binding subunit-containing"/>
    <property type="evidence" value="ECO:0007669"/>
    <property type="project" value="TreeGrafter"/>
</dbReference>
<evidence type="ECO:0000313" key="5">
    <source>
        <dbReference type="EMBL" id="MBB6636917.1"/>
    </source>
</evidence>
<dbReference type="PANTHER" id="PTHR30061">
    <property type="entry name" value="MALTOSE-BINDING PERIPLASMIC PROTEIN"/>
    <property type="match status" value="1"/>
</dbReference>
<keyword evidence="6" id="KW-1185">Reference proteome</keyword>
<feature type="chain" id="PRO_5038337122" evidence="4">
    <location>
        <begin position="21"/>
        <end position="437"/>
    </location>
</feature>
<keyword evidence="2" id="KW-0813">Transport</keyword>
<evidence type="ECO:0000313" key="6">
    <source>
        <dbReference type="Proteomes" id="UP000535838"/>
    </source>
</evidence>
<evidence type="ECO:0000256" key="3">
    <source>
        <dbReference type="ARBA" id="ARBA00022729"/>
    </source>
</evidence>
<accession>A0A841T4Y7</accession>
<dbReference type="GO" id="GO:1901982">
    <property type="term" value="F:maltose binding"/>
    <property type="evidence" value="ECO:0007669"/>
    <property type="project" value="TreeGrafter"/>
</dbReference>
<name>A0A841T4Y7_9BACL</name>
<feature type="signal peptide" evidence="4">
    <location>
        <begin position="1"/>
        <end position="20"/>
    </location>
</feature>
<dbReference type="CDD" id="cd14748">
    <property type="entry name" value="PBP2_UgpB"/>
    <property type="match status" value="1"/>
</dbReference>
<dbReference type="AlphaFoldDB" id="A0A841T4Y7"/>
<dbReference type="PANTHER" id="PTHR30061:SF50">
    <property type="entry name" value="MALTOSE_MALTODEXTRIN-BINDING PERIPLASMIC PROTEIN"/>
    <property type="match status" value="1"/>
</dbReference>
<organism evidence="5 6">
    <name type="scientific">Cohnella thailandensis</name>
    <dbReference type="NCBI Taxonomy" id="557557"/>
    <lineage>
        <taxon>Bacteria</taxon>
        <taxon>Bacillati</taxon>
        <taxon>Bacillota</taxon>
        <taxon>Bacilli</taxon>
        <taxon>Bacillales</taxon>
        <taxon>Paenibacillaceae</taxon>
        <taxon>Cohnella</taxon>
    </lineage>
</organism>
<dbReference type="PROSITE" id="PS51257">
    <property type="entry name" value="PROKAR_LIPOPROTEIN"/>
    <property type="match status" value="1"/>
</dbReference>
<dbReference type="Gene3D" id="3.40.190.10">
    <property type="entry name" value="Periplasmic binding protein-like II"/>
    <property type="match status" value="1"/>
</dbReference>